<dbReference type="EnsemblMetazoa" id="G11375.1">
    <property type="protein sequence ID" value="G11375.1:cds"/>
    <property type="gene ID" value="G11375"/>
</dbReference>
<dbReference type="AlphaFoldDB" id="A0A8W8HW56"/>
<accession>A0A8W8HW56</accession>
<dbReference type="PROSITE" id="PS00028">
    <property type="entry name" value="ZINC_FINGER_C2H2_1"/>
    <property type="match status" value="1"/>
</dbReference>
<keyword evidence="3" id="KW-1185">Reference proteome</keyword>
<name>A0A8W8HW56_MAGGI</name>
<evidence type="ECO:0000313" key="3">
    <source>
        <dbReference type="Proteomes" id="UP000005408"/>
    </source>
</evidence>
<dbReference type="Proteomes" id="UP000005408">
    <property type="component" value="Unassembled WGS sequence"/>
</dbReference>
<feature type="domain" description="C2H2-type" evidence="1">
    <location>
        <begin position="415"/>
        <end position="437"/>
    </location>
</feature>
<sequence>MPPKRKLSCSCRKHSEYCGGNEQSSYPVRRTDGYKIKKEVIGALISNGALSDRAMYLCEGCAQYAEKNMMTNKKRKLTELPTDINCKAVMDGIMRDKFTVEELSSIAKCLGSKISNSLSRDVYENKKIYGSDTFLEEFKLTEWLKNKNPVLVSFLEGIGGHCDQQLEIAKAVDACYYLANKQYVAPLSFFQNVLTYFLTGSKTAVKINSAGNPSGSYSTITNFLTNTEALQMPNKGDTFIFIDNNQVIERKWHVEADYKSKSSVITTRVNIVPDMQSDFQREDNFSPAVWRSPQVSTEEVNSIITDIRMEHDEFNRYRDTFINDILKKIMDGVAFEPNSGSERYTFIESGHSGERPLCSMGEPIIENPCSYESVEKVFDDILSTVSQSKRIWAIVGCDALPYTIGHRVLENVHSCPSCHHEFLTKAELVDHANTNKHDCDPKLCRKYKHIMLVPGLGHYEINMVKALFKLLWDVGLSRLAKMLGFCSPKAQLSCQNATDHHKSWQIIQIFLFSFSFELLQQYVHYARIQQEFPTADGYFQWIPHRPEMHRFLSDAVFGYCLALHVFRAGIRRNNSDAINVAKARFAPLFFGLSMPFYMETFFRDSVLRNKCPPELLNFLKKHESYSVSGNDCKGEGGDFVLESFNRNVKRLLPSGLPNEQGWIRACRNVERLAKVIKKK</sequence>
<protein>
    <recommendedName>
        <fullName evidence="1">C2H2-type domain-containing protein</fullName>
    </recommendedName>
</protein>
<evidence type="ECO:0000313" key="2">
    <source>
        <dbReference type="EnsemblMetazoa" id="G11375.1:cds"/>
    </source>
</evidence>
<evidence type="ECO:0000259" key="1">
    <source>
        <dbReference type="PROSITE" id="PS00028"/>
    </source>
</evidence>
<proteinExistence type="predicted"/>
<organism evidence="2 3">
    <name type="scientific">Magallana gigas</name>
    <name type="common">Pacific oyster</name>
    <name type="synonym">Crassostrea gigas</name>
    <dbReference type="NCBI Taxonomy" id="29159"/>
    <lineage>
        <taxon>Eukaryota</taxon>
        <taxon>Metazoa</taxon>
        <taxon>Spiralia</taxon>
        <taxon>Lophotrochozoa</taxon>
        <taxon>Mollusca</taxon>
        <taxon>Bivalvia</taxon>
        <taxon>Autobranchia</taxon>
        <taxon>Pteriomorphia</taxon>
        <taxon>Ostreida</taxon>
        <taxon>Ostreoidea</taxon>
        <taxon>Ostreidae</taxon>
        <taxon>Magallana</taxon>
    </lineage>
</organism>
<dbReference type="InterPro" id="IPR013087">
    <property type="entry name" value="Znf_C2H2_type"/>
</dbReference>
<reference evidence="2" key="1">
    <citation type="submission" date="2022-08" db="UniProtKB">
        <authorList>
            <consortium name="EnsemblMetazoa"/>
        </authorList>
    </citation>
    <scope>IDENTIFICATION</scope>
    <source>
        <strain evidence="2">05x7-T-G4-1.051#20</strain>
    </source>
</reference>